<dbReference type="Gene3D" id="3.40.50.2000">
    <property type="entry name" value="Glycogen Phosphorylase B"/>
    <property type="match status" value="1"/>
</dbReference>
<gene>
    <name evidence="1" type="ordered locus">Bphy_1568</name>
</gene>
<dbReference type="HOGENOM" id="CLU_010140_0_1_4"/>
<protein>
    <submittedName>
        <fullName evidence="1">Tetratricopeptide TPR_2 repeat protein</fullName>
    </submittedName>
</protein>
<organism evidence="1 2">
    <name type="scientific">Paraburkholderia phymatum (strain DSM 17167 / CIP 108236 / LMG 21445 / STM815)</name>
    <name type="common">Burkholderia phymatum</name>
    <dbReference type="NCBI Taxonomy" id="391038"/>
    <lineage>
        <taxon>Bacteria</taxon>
        <taxon>Pseudomonadati</taxon>
        <taxon>Pseudomonadota</taxon>
        <taxon>Betaproteobacteria</taxon>
        <taxon>Burkholderiales</taxon>
        <taxon>Burkholderiaceae</taxon>
        <taxon>Paraburkholderia</taxon>
    </lineage>
</organism>
<dbReference type="OrthoDB" id="9814129at2"/>
<name>B2JK27_PARP8</name>
<dbReference type="STRING" id="391038.Bphy_1568"/>
<dbReference type="Pfam" id="PF01075">
    <property type="entry name" value="Glyco_transf_9"/>
    <property type="match status" value="1"/>
</dbReference>
<dbReference type="GO" id="GO:0016757">
    <property type="term" value="F:glycosyltransferase activity"/>
    <property type="evidence" value="ECO:0007669"/>
    <property type="project" value="InterPro"/>
</dbReference>
<evidence type="ECO:0000313" key="2">
    <source>
        <dbReference type="Proteomes" id="UP000001192"/>
    </source>
</evidence>
<reference evidence="2" key="1">
    <citation type="journal article" date="2014" name="Stand. Genomic Sci.">
        <title>Complete genome sequence of Burkholderia phymatum STM815(T), a broad host range and efficient nitrogen-fixing symbiont of Mimosa species.</title>
        <authorList>
            <person name="Moulin L."/>
            <person name="Klonowska A."/>
            <person name="Caroline B."/>
            <person name="Booth K."/>
            <person name="Vriezen J.A."/>
            <person name="Melkonian R."/>
            <person name="James E.K."/>
            <person name="Young J.P."/>
            <person name="Bena G."/>
            <person name="Hauser L."/>
            <person name="Land M."/>
            <person name="Kyrpides N."/>
            <person name="Bruce D."/>
            <person name="Chain P."/>
            <person name="Copeland A."/>
            <person name="Pitluck S."/>
            <person name="Woyke T."/>
            <person name="Lizotte-Waniewski M."/>
            <person name="Bristow J."/>
            <person name="Riley M."/>
        </authorList>
    </citation>
    <scope>NUCLEOTIDE SEQUENCE [LARGE SCALE GENOMIC DNA]</scope>
    <source>
        <strain evidence="2">DSM 17167 / CIP 108236 / LMG 21445 / STM815</strain>
    </source>
</reference>
<dbReference type="SUPFAM" id="SSF48452">
    <property type="entry name" value="TPR-like"/>
    <property type="match status" value="1"/>
</dbReference>
<dbReference type="eggNOG" id="COG0859">
    <property type="taxonomic scope" value="Bacteria"/>
</dbReference>
<accession>B2JK27</accession>
<dbReference type="InterPro" id="IPR011990">
    <property type="entry name" value="TPR-like_helical_dom_sf"/>
</dbReference>
<dbReference type="InterPro" id="IPR002201">
    <property type="entry name" value="Glyco_trans_9"/>
</dbReference>
<dbReference type="EMBL" id="CP001043">
    <property type="protein sequence ID" value="ACC70750.1"/>
    <property type="molecule type" value="Genomic_DNA"/>
</dbReference>
<dbReference type="KEGG" id="bph:Bphy_1568"/>
<dbReference type="Proteomes" id="UP000001192">
    <property type="component" value="Chromosome 1"/>
</dbReference>
<dbReference type="Pfam" id="PF14559">
    <property type="entry name" value="TPR_19"/>
    <property type="match status" value="1"/>
</dbReference>
<dbReference type="AlphaFoldDB" id="B2JK27"/>
<dbReference type="SUPFAM" id="SSF53756">
    <property type="entry name" value="UDP-Glycosyltransferase/glycogen phosphorylase"/>
    <property type="match status" value="1"/>
</dbReference>
<dbReference type="Gene3D" id="1.25.40.10">
    <property type="entry name" value="Tetratricopeptide repeat domain"/>
    <property type="match status" value="1"/>
</dbReference>
<keyword evidence="2" id="KW-1185">Reference proteome</keyword>
<sequence length="487" mass="53735">MRDNDLTMADPLEPLRARTALPDAVAADWVALGNALLHHANGDRAGLREAVDALVRAYRLDANCDPRLLHNVAQTAFILRDWPLVESSTALLLTRDANDANALVWRAAAVEARDDFAEAQRLLHEAARAAPGNHIVLHKLALCIKEQGRFGEAEALLHRVLEMTPNNAHALFDLSELEVRAGRYAQGWLDYEARVAFAHDANAAKDALAAISANWRGESLTGKTLVVYGEQGNGDCLWAVRFLPLLAERAQREGGRVVFGYAGAMQQLFERMLPDGIAIETSLRTKPDFHCGLMSLPLRLGINDPSTWGRPYLSADPARVELWRERVSAATAAENRKVGIVWNGNPDHIRDRRRSIGAHEFARLLDVPGVSFFAVSPGREQTVGQWRSQGGDVIDLTPQFEAGFDDVAALLMNLDVLVTIDSGPAHLAGALGVPTWLMLDRVSAWFWGDETERTPWYQTAELFRQPSVGAWRPVLEQVRARLEALVA</sequence>
<evidence type="ECO:0000313" key="1">
    <source>
        <dbReference type="EMBL" id="ACC70750.1"/>
    </source>
</evidence>
<proteinExistence type="predicted"/>
<dbReference type="RefSeq" id="WP_012400960.1">
    <property type="nucleotide sequence ID" value="NC_010622.1"/>
</dbReference>
<dbReference type="eggNOG" id="COG0457">
    <property type="taxonomic scope" value="Bacteria"/>
</dbReference>